<gene>
    <name evidence="1" type="ORF">NQ176_g11183</name>
</gene>
<proteinExistence type="predicted"/>
<dbReference type="EMBL" id="JANJQO010003561">
    <property type="protein sequence ID" value="KAJ2958379.1"/>
    <property type="molecule type" value="Genomic_DNA"/>
</dbReference>
<sequence length="187" mass="20455">MVRKSLYAKGAQDDATHPETHRQQSKPVDESDAAITPTDNKTEDVSIDGAPSSSKKRKVAAGGRGVANLTPDQLAKKRANDREAQRAIRERTKTQIQTLERRIKELTSMEPIQELQAALDAKKEVERENAEIRKQLASIVAILQPMIGGQLPDSSAASAEQEPPNVKTPTGRQQVGRHHLEQCAPGL</sequence>
<protein>
    <submittedName>
        <fullName evidence="1">Uncharacterized protein</fullName>
    </submittedName>
</protein>
<evidence type="ECO:0000313" key="2">
    <source>
        <dbReference type="Proteomes" id="UP001143910"/>
    </source>
</evidence>
<evidence type="ECO:0000313" key="1">
    <source>
        <dbReference type="EMBL" id="KAJ2958379.1"/>
    </source>
</evidence>
<name>A0ACC1MBM1_9HYPO</name>
<organism evidence="1 2">
    <name type="scientific">Zarea fungicola</name>
    <dbReference type="NCBI Taxonomy" id="93591"/>
    <lineage>
        <taxon>Eukaryota</taxon>
        <taxon>Fungi</taxon>
        <taxon>Dikarya</taxon>
        <taxon>Ascomycota</taxon>
        <taxon>Pezizomycotina</taxon>
        <taxon>Sordariomycetes</taxon>
        <taxon>Hypocreomycetidae</taxon>
        <taxon>Hypocreales</taxon>
        <taxon>Cordycipitaceae</taxon>
        <taxon>Zarea</taxon>
    </lineage>
</organism>
<comment type="caution">
    <text evidence="1">The sequence shown here is derived from an EMBL/GenBank/DDBJ whole genome shotgun (WGS) entry which is preliminary data.</text>
</comment>
<reference evidence="1" key="1">
    <citation type="submission" date="2022-08" db="EMBL/GenBank/DDBJ databases">
        <title>Genome Sequence of Lecanicillium fungicola.</title>
        <authorList>
            <person name="Buettner E."/>
        </authorList>
    </citation>
    <scope>NUCLEOTIDE SEQUENCE</scope>
    <source>
        <strain evidence="1">Babe33</strain>
    </source>
</reference>
<keyword evidence="2" id="KW-1185">Reference proteome</keyword>
<dbReference type="Proteomes" id="UP001143910">
    <property type="component" value="Unassembled WGS sequence"/>
</dbReference>
<accession>A0ACC1MBM1</accession>